<dbReference type="Proteomes" id="UP000494183">
    <property type="component" value="Unassembled WGS sequence"/>
</dbReference>
<evidence type="ECO:0000313" key="2">
    <source>
        <dbReference type="EMBL" id="CAB3934836.1"/>
    </source>
</evidence>
<dbReference type="EMBL" id="CADILH010000006">
    <property type="protein sequence ID" value="CAB3934836.1"/>
    <property type="molecule type" value="Genomic_DNA"/>
</dbReference>
<evidence type="ECO:0000313" key="3">
    <source>
        <dbReference type="Proteomes" id="UP000494183"/>
    </source>
</evidence>
<name>A0A6S7FGS4_9BURK</name>
<sequence length="252" mass="27263">MPAPHCAAMTAFFHASSGRQAGAAALEFAMAATLVLLLGLLSIEAAHWQGVRQMAYLALMEAGRAGATSHGNPARMRTAFLQALLPRYVGAHGLAGARRRLEAQLAGLSAISGTHPWRIEVLLPDEQSFREHARPGLQLPAAAGMRAIDNNYQDLQHARRPPRPAGQTIFQANTLKLRLTYLHKPLLPPLRGLLAALSHDGNSYAGNAQAKGLLPMRMELETEMHSHPVDWARRTPQPDGIVYGGCRSLRCG</sequence>
<organism evidence="2 3">
    <name type="scientific">Achromobacter insolitus</name>
    <dbReference type="NCBI Taxonomy" id="217204"/>
    <lineage>
        <taxon>Bacteria</taxon>
        <taxon>Pseudomonadati</taxon>
        <taxon>Pseudomonadota</taxon>
        <taxon>Betaproteobacteria</taxon>
        <taxon>Burkholderiales</taxon>
        <taxon>Alcaligenaceae</taxon>
        <taxon>Achromobacter</taxon>
    </lineage>
</organism>
<proteinExistence type="predicted"/>
<reference evidence="2 3" key="1">
    <citation type="submission" date="2020-04" db="EMBL/GenBank/DDBJ databases">
        <authorList>
            <person name="De Canck E."/>
        </authorList>
    </citation>
    <scope>NUCLEOTIDE SEQUENCE [LARGE SCALE GENOMIC DNA]</scope>
    <source>
        <strain evidence="2 3">LMG 6000</strain>
    </source>
</reference>
<gene>
    <name evidence="2" type="ORF">LMG6000_04073</name>
</gene>
<keyword evidence="3" id="KW-1185">Reference proteome</keyword>
<keyword evidence="1" id="KW-0812">Transmembrane</keyword>
<keyword evidence="1" id="KW-0472">Membrane</keyword>
<dbReference type="AlphaFoldDB" id="A0A6S7FGS4"/>
<protein>
    <recommendedName>
        <fullName evidence="4">Pilus assembly protein TadE</fullName>
    </recommendedName>
</protein>
<keyword evidence="1" id="KW-1133">Transmembrane helix</keyword>
<evidence type="ECO:0008006" key="4">
    <source>
        <dbReference type="Google" id="ProtNLM"/>
    </source>
</evidence>
<accession>A0A6S7FGS4</accession>
<evidence type="ECO:0000256" key="1">
    <source>
        <dbReference type="SAM" id="Phobius"/>
    </source>
</evidence>
<feature type="transmembrane region" description="Helical" evidence="1">
    <location>
        <begin position="28"/>
        <end position="46"/>
    </location>
</feature>